<dbReference type="InterPro" id="IPR044068">
    <property type="entry name" value="CB"/>
</dbReference>
<dbReference type="PANTHER" id="PTHR30349">
    <property type="entry name" value="PHAGE INTEGRASE-RELATED"/>
    <property type="match status" value="1"/>
</dbReference>
<gene>
    <name evidence="8" type="ORF">AArcMg_0701</name>
</gene>
<evidence type="ECO:0000256" key="5">
    <source>
        <dbReference type="SAM" id="MobiDB-lite"/>
    </source>
</evidence>
<dbReference type="Proteomes" id="UP000258613">
    <property type="component" value="Chromosome"/>
</dbReference>
<evidence type="ECO:0000313" key="8">
    <source>
        <dbReference type="EMBL" id="AXR80723.1"/>
    </source>
</evidence>
<dbReference type="GO" id="GO:0006310">
    <property type="term" value="P:DNA recombination"/>
    <property type="evidence" value="ECO:0007669"/>
    <property type="project" value="UniProtKB-KW"/>
</dbReference>
<dbReference type="Gene3D" id="1.10.443.10">
    <property type="entry name" value="Intergrase catalytic core"/>
    <property type="match status" value="1"/>
</dbReference>
<organism evidence="8 9">
    <name type="scientific">Natrarchaeobaculum sulfurireducens</name>
    <dbReference type="NCBI Taxonomy" id="2044521"/>
    <lineage>
        <taxon>Archaea</taxon>
        <taxon>Methanobacteriati</taxon>
        <taxon>Methanobacteriota</taxon>
        <taxon>Stenosarchaea group</taxon>
        <taxon>Halobacteria</taxon>
        <taxon>Halobacteriales</taxon>
        <taxon>Natrialbaceae</taxon>
        <taxon>Natrarchaeobaculum</taxon>
    </lineage>
</organism>
<evidence type="ECO:0000256" key="1">
    <source>
        <dbReference type="ARBA" id="ARBA00022908"/>
    </source>
</evidence>
<dbReference type="InterPro" id="IPR002104">
    <property type="entry name" value="Integrase_catalytic"/>
</dbReference>
<dbReference type="Gene3D" id="1.10.150.130">
    <property type="match status" value="1"/>
</dbReference>
<evidence type="ECO:0000259" key="6">
    <source>
        <dbReference type="PROSITE" id="PS51898"/>
    </source>
</evidence>
<proteinExistence type="predicted"/>
<dbReference type="GeneID" id="37641189"/>
<sequence>MNPNDLEPLDPHDALNLYKKDRKREVSDATLKSHGYRLKNFVEWCDSEGIDNLNDVTGRDIQRFKIFRQDQGIAPATLKSQMDTLRVFIRFCESINGCIDGLAESINSPSLAGEDAKGTDIVPTQKAESILSHLDKFDYASIHHALFRLLWASGMRMGAAMSIDLQHIHKRSEYVELRHNPETDTPLKNKKSGERDVSLDNRTIRVLTDFIDENRIETTDDHGRHAVFTSRHGRLTRNTVRNYVYRITRPCTYNGGECPHDRDPDECDGMNNMTPYKCPGSTAPHSIRRGAITHYLSEDVPGAVVSDRMDVSEDVIDEHYDERDSRTRMEQRREYVDQVDL</sequence>
<accession>A0A346PMH8</accession>
<dbReference type="InterPro" id="IPR010998">
    <property type="entry name" value="Integrase_recombinase_N"/>
</dbReference>
<dbReference type="Pfam" id="PF00589">
    <property type="entry name" value="Phage_integrase"/>
    <property type="match status" value="1"/>
</dbReference>
<dbReference type="EMBL" id="CP027033">
    <property type="protein sequence ID" value="AXR80723.1"/>
    <property type="molecule type" value="Genomic_DNA"/>
</dbReference>
<dbReference type="GO" id="GO:0015074">
    <property type="term" value="P:DNA integration"/>
    <property type="evidence" value="ECO:0007669"/>
    <property type="project" value="UniProtKB-KW"/>
</dbReference>
<keyword evidence="9" id="KW-1185">Reference proteome</keyword>
<evidence type="ECO:0000256" key="3">
    <source>
        <dbReference type="ARBA" id="ARBA00023172"/>
    </source>
</evidence>
<keyword evidence="3" id="KW-0233">DNA recombination</keyword>
<dbReference type="KEGG" id="nag:AArcMg_0701"/>
<evidence type="ECO:0000313" key="9">
    <source>
        <dbReference type="Proteomes" id="UP000258613"/>
    </source>
</evidence>
<feature type="domain" description="Tyr recombinase" evidence="6">
    <location>
        <begin position="117"/>
        <end position="337"/>
    </location>
</feature>
<protein>
    <submittedName>
        <fullName evidence="8">Phage integrase/site-specific recombinase</fullName>
    </submittedName>
</protein>
<dbReference type="OrthoDB" id="198497at2157"/>
<dbReference type="SUPFAM" id="SSF56349">
    <property type="entry name" value="DNA breaking-rejoining enzymes"/>
    <property type="match status" value="1"/>
</dbReference>
<dbReference type="AlphaFoldDB" id="A0A346PMH8"/>
<dbReference type="RefSeq" id="WP_117367505.1">
    <property type="nucleotide sequence ID" value="NZ_CP027033.1"/>
</dbReference>
<dbReference type="PANTHER" id="PTHR30349:SF41">
    <property type="entry name" value="INTEGRASE_RECOMBINASE PROTEIN MJ0367-RELATED"/>
    <property type="match status" value="1"/>
</dbReference>
<dbReference type="PROSITE" id="PS51900">
    <property type="entry name" value="CB"/>
    <property type="match status" value="1"/>
</dbReference>
<dbReference type="InterPro" id="IPR004107">
    <property type="entry name" value="Integrase_SAM-like_N"/>
</dbReference>
<dbReference type="GO" id="GO:0003677">
    <property type="term" value="F:DNA binding"/>
    <property type="evidence" value="ECO:0007669"/>
    <property type="project" value="UniProtKB-UniRule"/>
</dbReference>
<keyword evidence="2 4" id="KW-0238">DNA-binding</keyword>
<dbReference type="InterPro" id="IPR050090">
    <property type="entry name" value="Tyrosine_recombinase_XerCD"/>
</dbReference>
<dbReference type="CDD" id="cd00397">
    <property type="entry name" value="DNA_BRE_C"/>
    <property type="match status" value="1"/>
</dbReference>
<name>A0A346PMH8_9EURY</name>
<dbReference type="InterPro" id="IPR011010">
    <property type="entry name" value="DNA_brk_join_enz"/>
</dbReference>
<dbReference type="Pfam" id="PF02899">
    <property type="entry name" value="Phage_int_SAM_1"/>
    <property type="match status" value="1"/>
</dbReference>
<feature type="region of interest" description="Disordered" evidence="5">
    <location>
        <begin position="321"/>
        <end position="341"/>
    </location>
</feature>
<keyword evidence="1" id="KW-0229">DNA integration</keyword>
<evidence type="ECO:0000259" key="7">
    <source>
        <dbReference type="PROSITE" id="PS51900"/>
    </source>
</evidence>
<evidence type="ECO:0000256" key="4">
    <source>
        <dbReference type="PROSITE-ProRule" id="PRU01248"/>
    </source>
</evidence>
<dbReference type="PROSITE" id="PS51898">
    <property type="entry name" value="TYR_RECOMBINASE"/>
    <property type="match status" value="1"/>
</dbReference>
<dbReference type="InterPro" id="IPR013762">
    <property type="entry name" value="Integrase-like_cat_sf"/>
</dbReference>
<reference evidence="9" key="1">
    <citation type="submission" date="2018-02" db="EMBL/GenBank/DDBJ databases">
        <title>Phenotypic and genomic properties of facultatively anaerobic sulfur-reducing natronoarchaea from hypersaline soda lakes.</title>
        <authorList>
            <person name="Sorokin D.Y."/>
            <person name="Kublanov I.V."/>
            <person name="Roman P."/>
            <person name="Sinninghe Damste J.S."/>
            <person name="Golyshin P.N."/>
            <person name="Rojo D."/>
            <person name="Ciordia S."/>
            <person name="Mena M.D.C."/>
            <person name="Ferrer M."/>
            <person name="Messina E."/>
            <person name="Smedile F."/>
            <person name="La Spada G."/>
            <person name="La Cono V."/>
            <person name="Yakimov M.M."/>
        </authorList>
    </citation>
    <scope>NUCLEOTIDE SEQUENCE [LARGE SCALE GENOMIC DNA]</scope>
    <source>
        <strain evidence="9">AArc-Mg</strain>
    </source>
</reference>
<feature type="domain" description="Core-binding (CB)" evidence="7">
    <location>
        <begin position="9"/>
        <end position="93"/>
    </location>
</feature>
<evidence type="ECO:0000256" key="2">
    <source>
        <dbReference type="ARBA" id="ARBA00023125"/>
    </source>
</evidence>